<dbReference type="PIRSF" id="PIRSF000530">
    <property type="entry name" value="Galactokinase"/>
    <property type="match status" value="1"/>
</dbReference>
<dbReference type="InterPro" id="IPR006204">
    <property type="entry name" value="GHMP_kinase_N_dom"/>
</dbReference>
<dbReference type="PANTHER" id="PTHR10457:SF7">
    <property type="entry name" value="GALACTOKINASE-RELATED"/>
    <property type="match status" value="1"/>
</dbReference>
<dbReference type="EMBL" id="QRWX01000002">
    <property type="protein sequence ID" value="RGT56129.1"/>
    <property type="molecule type" value="Genomic_DNA"/>
</dbReference>
<reference evidence="7 8" key="1">
    <citation type="submission" date="2018-08" db="EMBL/GenBank/DDBJ databases">
        <title>A genome reference for cultivated species of the human gut microbiota.</title>
        <authorList>
            <person name="Zou Y."/>
            <person name="Xue W."/>
            <person name="Luo G."/>
        </authorList>
    </citation>
    <scope>NUCLEOTIDE SEQUENCE [LARGE SCALE GENOMIC DNA]</scope>
    <source>
        <strain evidence="7 8">AF18-46</strain>
    </source>
</reference>
<dbReference type="GO" id="GO:0004335">
    <property type="term" value="F:galactokinase activity"/>
    <property type="evidence" value="ECO:0007669"/>
    <property type="project" value="InterPro"/>
</dbReference>
<dbReference type="Proteomes" id="UP000284731">
    <property type="component" value="Unassembled WGS sequence"/>
</dbReference>
<keyword evidence="3 7" id="KW-0808">Transferase</keyword>
<feature type="domain" description="GHMP kinase N-terminal" evidence="5">
    <location>
        <begin position="130"/>
        <end position="212"/>
    </location>
</feature>
<evidence type="ECO:0000313" key="8">
    <source>
        <dbReference type="Proteomes" id="UP000284731"/>
    </source>
</evidence>
<dbReference type="Gene3D" id="3.30.230.10">
    <property type="match status" value="1"/>
</dbReference>
<dbReference type="GO" id="GO:0005524">
    <property type="term" value="F:ATP binding"/>
    <property type="evidence" value="ECO:0007669"/>
    <property type="project" value="UniProtKB-KW"/>
</dbReference>
<accession>A0A412PET3</accession>
<dbReference type="PANTHER" id="PTHR10457">
    <property type="entry name" value="MEVALONATE KINASE/GALACTOKINASE"/>
    <property type="match status" value="1"/>
</dbReference>
<evidence type="ECO:0000259" key="6">
    <source>
        <dbReference type="Pfam" id="PF10509"/>
    </source>
</evidence>
<keyword evidence="2" id="KW-0547">Nucleotide-binding</keyword>
<dbReference type="Pfam" id="PF10509">
    <property type="entry name" value="GalKase_gal_bdg"/>
    <property type="match status" value="1"/>
</dbReference>
<feature type="domain" description="Galactokinase N-terminal" evidence="6">
    <location>
        <begin position="47"/>
        <end position="87"/>
    </location>
</feature>
<proteinExistence type="inferred from homology"/>
<dbReference type="InterPro" id="IPR006206">
    <property type="entry name" value="Mevalonate/galactokinase"/>
</dbReference>
<protein>
    <submittedName>
        <fullName evidence="7">Galactokinase</fullName>
    </submittedName>
</protein>
<evidence type="ECO:0000256" key="3">
    <source>
        <dbReference type="ARBA" id="ARBA00022777"/>
    </source>
</evidence>
<name>A0A412PET3_9FIRM</name>
<dbReference type="Gene3D" id="3.30.70.890">
    <property type="entry name" value="GHMP kinase, C-terminal domain"/>
    <property type="match status" value="1"/>
</dbReference>
<dbReference type="GO" id="GO:0005829">
    <property type="term" value="C:cytosol"/>
    <property type="evidence" value="ECO:0007669"/>
    <property type="project" value="TreeGrafter"/>
</dbReference>
<dbReference type="AlphaFoldDB" id="A0A412PET3"/>
<dbReference type="PRINTS" id="PR00473">
    <property type="entry name" value="GALCTOKINASE"/>
</dbReference>
<dbReference type="SUPFAM" id="SSF55060">
    <property type="entry name" value="GHMP Kinase, C-terminal domain"/>
    <property type="match status" value="1"/>
</dbReference>
<evidence type="ECO:0000256" key="4">
    <source>
        <dbReference type="ARBA" id="ARBA00022840"/>
    </source>
</evidence>
<keyword evidence="3 7" id="KW-0418">Kinase</keyword>
<dbReference type="SUPFAM" id="SSF54211">
    <property type="entry name" value="Ribosomal protein S5 domain 2-like"/>
    <property type="match status" value="1"/>
</dbReference>
<evidence type="ECO:0000259" key="5">
    <source>
        <dbReference type="Pfam" id="PF00288"/>
    </source>
</evidence>
<dbReference type="RefSeq" id="WP_040627999.1">
    <property type="nucleotide sequence ID" value="NZ_CABJCF010000002.1"/>
</dbReference>
<evidence type="ECO:0000313" key="7">
    <source>
        <dbReference type="EMBL" id="RGT56129.1"/>
    </source>
</evidence>
<dbReference type="GO" id="GO:0006012">
    <property type="term" value="P:galactose metabolic process"/>
    <property type="evidence" value="ECO:0007669"/>
    <property type="project" value="InterPro"/>
</dbReference>
<dbReference type="PRINTS" id="PR00959">
    <property type="entry name" value="MEVGALKINASE"/>
</dbReference>
<keyword evidence="4" id="KW-0067">ATP-binding</keyword>
<dbReference type="InterPro" id="IPR020568">
    <property type="entry name" value="Ribosomal_Su5_D2-typ_SF"/>
</dbReference>
<dbReference type="InterPro" id="IPR036554">
    <property type="entry name" value="GHMP_kinase_C_sf"/>
</dbReference>
<gene>
    <name evidence="7" type="ORF">DWX20_04795</name>
</gene>
<organism evidence="7 8">
    <name type="scientific">Solobacterium moorei</name>
    <dbReference type="NCBI Taxonomy" id="102148"/>
    <lineage>
        <taxon>Bacteria</taxon>
        <taxon>Bacillati</taxon>
        <taxon>Bacillota</taxon>
        <taxon>Erysipelotrichia</taxon>
        <taxon>Erysipelotrichales</taxon>
        <taxon>Erysipelotrichaceae</taxon>
        <taxon>Solobacterium</taxon>
    </lineage>
</organism>
<evidence type="ECO:0000256" key="2">
    <source>
        <dbReference type="ARBA" id="ARBA00022741"/>
    </source>
</evidence>
<evidence type="ECO:0000256" key="1">
    <source>
        <dbReference type="ARBA" id="ARBA00006566"/>
    </source>
</evidence>
<dbReference type="Pfam" id="PF00288">
    <property type="entry name" value="GHMP_kinases_N"/>
    <property type="match status" value="1"/>
</dbReference>
<comment type="caution">
    <text evidence="7">The sequence shown here is derived from an EMBL/GenBank/DDBJ whole genome shotgun (WGS) entry which is preliminary data.</text>
</comment>
<dbReference type="InterPro" id="IPR000705">
    <property type="entry name" value="Galactokinase"/>
</dbReference>
<dbReference type="InterPro" id="IPR014721">
    <property type="entry name" value="Ribsml_uS5_D2-typ_fold_subgr"/>
</dbReference>
<comment type="similarity">
    <text evidence="1">Belongs to the GHMP kinase family. GalK subfamily.</text>
</comment>
<sequence length="424" mass="45794">MVITEIINAVKAGQLDEKLTALYGTEALASQKVRYEDVLLKAKDLLGDKDAHIFSAPGRTEVGGNHTDHQLGRVVAASIDLDVIAVVVPTDDSVVTYHAKGFNVSPVDLHNLEIKEAEKNTTEALIRGIAAGFTKKKYKVGGFKAYSESNVLSGGGMSSSAAFEVLIGTIFSHLYNDATISSEEIAKIGQFSENVYFMKASGLLDQMACSVGSFAAIDFANKENPQVTSIPFNPADYGYDLILTDVKASHADLSDEYSAVPYEMKAVAKLFGKEVLSQITLNELLANAAKIRKEVSDRAFLRAYHFLNETGRAKLQAEALKENDIKTFLHLVNESGHSSYMYLQNVLIPGDSQNQALAIALALSESVLGDDGACRVHGGGFAGTIQAYVPHAKTPEYIALMESTFGKDCCYKLRIRDCGGICVI</sequence>
<dbReference type="InterPro" id="IPR019539">
    <property type="entry name" value="GalKase_N"/>
</dbReference>